<sequence>MIIYSNETEDLNTPTGLMRCHIFRPVKEGKYAAIIFYSEIYQVTQPIRRLASYIAGQGYIVIVPEVYHEYENPGVALEYDKEGTDRGNYLKFEKPVSAYDSDTKSVIEWLKTYPYSNSKIGSMGVCLGGHLALRAALNPEISAAVCFYATNVHDATLGKGQRDDTLKRFKDIKGKVIFTWGKQDPHIPFAGRQLIREALEKAEVQYEWHEFNAQHAFLRDEGPRYDPALFQTCMGLVIRFLMDSF</sequence>
<name>A0A318MVW1_9PROT</name>
<dbReference type="PANTHER" id="PTHR47562">
    <property type="match status" value="1"/>
</dbReference>
<dbReference type="OrthoDB" id="9787933at2"/>
<dbReference type="InterPro" id="IPR029058">
    <property type="entry name" value="AB_hydrolase_fold"/>
</dbReference>
<dbReference type="Pfam" id="PF01738">
    <property type="entry name" value="DLH"/>
    <property type="match status" value="1"/>
</dbReference>
<keyword evidence="2" id="KW-0378">Hydrolase</keyword>
<dbReference type="PANTHER" id="PTHR47562:SF2">
    <property type="entry name" value="CARBOXYMETHYLENEBUTENOLIDASE-RELATED"/>
    <property type="match status" value="1"/>
</dbReference>
<proteinExistence type="predicted"/>
<dbReference type="GO" id="GO:0016787">
    <property type="term" value="F:hydrolase activity"/>
    <property type="evidence" value="ECO:0007669"/>
    <property type="project" value="UniProtKB-KW"/>
</dbReference>
<comment type="caution">
    <text evidence="2">The sequence shown here is derived from an EMBL/GenBank/DDBJ whole genome shotgun (WGS) entry which is preliminary data.</text>
</comment>
<dbReference type="Gene3D" id="3.40.50.1820">
    <property type="entry name" value="alpha/beta hydrolase"/>
    <property type="match status" value="1"/>
</dbReference>
<dbReference type="SUPFAM" id="SSF53474">
    <property type="entry name" value="alpha/beta-Hydrolases"/>
    <property type="match status" value="1"/>
</dbReference>
<dbReference type="AlphaFoldDB" id="A0A318MVW1"/>
<reference evidence="2 3" key="1">
    <citation type="submission" date="2018-05" db="EMBL/GenBank/DDBJ databases">
        <title>Reference genomes for bee gut microbiota database.</title>
        <authorList>
            <person name="Ellegaard K.M."/>
        </authorList>
    </citation>
    <scope>NUCLEOTIDE SEQUENCE [LARGE SCALE GENOMIC DNA]</scope>
    <source>
        <strain evidence="2 3">ESL0284</strain>
    </source>
</reference>
<dbReference type="RefSeq" id="WP_110439119.1">
    <property type="nucleotide sequence ID" value="NZ_CP046393.1"/>
</dbReference>
<evidence type="ECO:0000313" key="3">
    <source>
        <dbReference type="Proteomes" id="UP000247565"/>
    </source>
</evidence>
<keyword evidence="3" id="KW-1185">Reference proteome</keyword>
<feature type="domain" description="Dienelactone hydrolase" evidence="1">
    <location>
        <begin position="20"/>
        <end position="229"/>
    </location>
</feature>
<protein>
    <submittedName>
        <fullName evidence="2">Dienelactone hydrolase</fullName>
    </submittedName>
</protein>
<evidence type="ECO:0000313" key="2">
    <source>
        <dbReference type="EMBL" id="PXZ00196.1"/>
    </source>
</evidence>
<organism evidence="2 3">
    <name type="scientific">Commensalibacter melissae</name>
    <dbReference type="NCBI Taxonomy" id="2070537"/>
    <lineage>
        <taxon>Bacteria</taxon>
        <taxon>Pseudomonadati</taxon>
        <taxon>Pseudomonadota</taxon>
        <taxon>Alphaproteobacteria</taxon>
        <taxon>Acetobacterales</taxon>
        <taxon>Acetobacteraceae</taxon>
    </lineage>
</organism>
<dbReference type="EMBL" id="QGLT01000003">
    <property type="protein sequence ID" value="PXZ00196.1"/>
    <property type="molecule type" value="Genomic_DNA"/>
</dbReference>
<evidence type="ECO:0000259" key="1">
    <source>
        <dbReference type="Pfam" id="PF01738"/>
    </source>
</evidence>
<dbReference type="Proteomes" id="UP000247565">
    <property type="component" value="Unassembled WGS sequence"/>
</dbReference>
<accession>A0A318MVW1</accession>
<gene>
    <name evidence="2" type="ORF">DK869_06040</name>
</gene>
<dbReference type="InterPro" id="IPR002925">
    <property type="entry name" value="Dienelactn_hydro"/>
</dbReference>